<comment type="similarity">
    <text evidence="1">Belongs to the QNG1 protein family.</text>
</comment>
<dbReference type="AlphaFoldDB" id="A0AA36IVD1"/>
<comment type="caution">
    <text evidence="2">The sequence shown here is derived from an EMBL/GenBank/DDBJ whole genome shotgun (WGS) entry which is preliminary data.</text>
</comment>
<evidence type="ECO:0000256" key="1">
    <source>
        <dbReference type="RuleBase" id="RU365002"/>
    </source>
</evidence>
<dbReference type="GO" id="GO:0006400">
    <property type="term" value="P:tRNA modification"/>
    <property type="evidence" value="ECO:0007669"/>
    <property type="project" value="TreeGrafter"/>
</dbReference>
<name>A0AA36IVD1_9DINO</name>
<proteinExistence type="inferred from homology"/>
<keyword evidence="1" id="KW-0378">Hydrolase</keyword>
<dbReference type="GO" id="GO:0016787">
    <property type="term" value="F:hydrolase activity"/>
    <property type="evidence" value="ECO:0007669"/>
    <property type="project" value="UniProtKB-KW"/>
</dbReference>
<reference evidence="2" key="1">
    <citation type="submission" date="2023-08" db="EMBL/GenBank/DDBJ databases">
        <authorList>
            <person name="Chen Y."/>
            <person name="Shah S."/>
            <person name="Dougan E. K."/>
            <person name="Thang M."/>
            <person name="Chan C."/>
        </authorList>
    </citation>
    <scope>NUCLEOTIDE SEQUENCE</scope>
</reference>
<gene>
    <name evidence="2" type="ORF">EVOR1521_LOCUS18431</name>
</gene>
<dbReference type="Proteomes" id="UP001178507">
    <property type="component" value="Unassembled WGS sequence"/>
</dbReference>
<evidence type="ECO:0000313" key="2">
    <source>
        <dbReference type="EMBL" id="CAJ1393601.1"/>
    </source>
</evidence>
<dbReference type="PANTHER" id="PTHR21314">
    <property type="entry name" value="QUEUOSINE 5'-PHOSPHATE N-GLYCOSYLASE_HYDROLASE-RELATED"/>
    <property type="match status" value="1"/>
</dbReference>
<dbReference type="EC" id="3.2.2.-" evidence="1"/>
<keyword evidence="3" id="KW-1185">Reference proteome</keyword>
<accession>A0AA36IVD1</accession>
<dbReference type="InterPro" id="IPR019438">
    <property type="entry name" value="Q_salvage"/>
</dbReference>
<dbReference type="Pfam" id="PF10343">
    <property type="entry name" value="Q_salvage"/>
    <property type="match status" value="1"/>
</dbReference>
<comment type="function">
    <text evidence="1">Catalyzes the hydrolysis of queuosine 5'-phosphate, releasing the nucleobase queuine (q). Is required for salvage of queuine from exogenous queuosine (Q) that is imported and then converted to queuosine 5'-phosphate intracellularly.</text>
</comment>
<evidence type="ECO:0000313" key="3">
    <source>
        <dbReference type="Proteomes" id="UP001178507"/>
    </source>
</evidence>
<organism evidence="2 3">
    <name type="scientific">Effrenium voratum</name>
    <dbReference type="NCBI Taxonomy" id="2562239"/>
    <lineage>
        <taxon>Eukaryota</taxon>
        <taxon>Sar</taxon>
        <taxon>Alveolata</taxon>
        <taxon>Dinophyceae</taxon>
        <taxon>Suessiales</taxon>
        <taxon>Symbiodiniaceae</taxon>
        <taxon>Effrenium</taxon>
    </lineage>
</organism>
<dbReference type="EMBL" id="CAUJNA010002602">
    <property type="protein sequence ID" value="CAJ1393601.1"/>
    <property type="molecule type" value="Genomic_DNA"/>
</dbReference>
<sequence>MTSEAAPSSPEVALKSCCQLETPVVSLNEIAMQSFLESDAAPFPGLLDFHIGSTNCFPELVFESAIEEAGFIVLVHGLDFGSGFRHILHERRNGQGAWLTIRGGLVAIGKTFGTTVRSDWLRTTTVEQVQQLFDINFADLRLLAEQIHGVVMEFADVLEGNGHATLGSWTVASCQQGACSFVSELVSTFPFTFRDAYVLKSKDLPSEYAEGSLPDEQGVLLAKKAQLVASEIHIRFSRDSTLDPAIRSLLVFEDYEKLSGFIDNVVVAVLRKLGIIECSSQLNSRIDAGDTLASGSWEEVSLRAKALVAVRDIVKRYNDKHKLREKMLTAAQLCNYMWGGLGKLPAFRAFPRHHTPTTLFY</sequence>
<comment type="catalytic activity">
    <reaction evidence="1">
        <text>queuosine 5'-phosphate + H2O = queuine + D-ribose 5-phosphate</text>
        <dbReference type="Rhea" id="RHEA:75387"/>
        <dbReference type="ChEBI" id="CHEBI:15377"/>
        <dbReference type="ChEBI" id="CHEBI:17433"/>
        <dbReference type="ChEBI" id="CHEBI:78346"/>
        <dbReference type="ChEBI" id="CHEBI:194371"/>
    </reaction>
    <physiologicalReaction direction="left-to-right" evidence="1">
        <dbReference type="Rhea" id="RHEA:75388"/>
    </physiologicalReaction>
</comment>
<protein>
    <recommendedName>
        <fullName evidence="1">Queuosine 5'-phosphate N-glycosylase/hydrolase</fullName>
        <ecNumber evidence="1">3.2.2.-</ecNumber>
    </recommendedName>
    <alternativeName>
        <fullName evidence="1">Queuosine-nucleotide N-glycosylase/hydrolase</fullName>
    </alternativeName>
</protein>
<dbReference type="PANTHER" id="PTHR21314:SF1">
    <property type="entry name" value="QUEUOSINE SALVAGE PROTEIN"/>
    <property type="match status" value="1"/>
</dbReference>